<dbReference type="Pfam" id="PF05258">
    <property type="entry name" value="DciA"/>
    <property type="match status" value="1"/>
</dbReference>
<name>A0A212RDR1_9PROT</name>
<protein>
    <recommendedName>
        <fullName evidence="3">DUF721 domain-containing protein</fullName>
    </recommendedName>
</protein>
<reference evidence="1 2" key="1">
    <citation type="submission" date="2017-06" db="EMBL/GenBank/DDBJ databases">
        <authorList>
            <person name="Kim H.J."/>
            <person name="Triplett B.A."/>
        </authorList>
    </citation>
    <scope>NUCLEOTIDE SEQUENCE [LARGE SCALE GENOMIC DNA]</scope>
    <source>
        <strain evidence="1 2">B29T1</strain>
    </source>
</reference>
<dbReference type="InterPro" id="IPR007922">
    <property type="entry name" value="DciA-like"/>
</dbReference>
<dbReference type="RefSeq" id="WP_165769583.1">
    <property type="nucleotide sequence ID" value="NZ_FYEH01000007.1"/>
</dbReference>
<proteinExistence type="predicted"/>
<keyword evidence="2" id="KW-1185">Reference proteome</keyword>
<evidence type="ECO:0000313" key="1">
    <source>
        <dbReference type="EMBL" id="SNB70434.1"/>
    </source>
</evidence>
<evidence type="ECO:0000313" key="2">
    <source>
        <dbReference type="Proteomes" id="UP000197065"/>
    </source>
</evidence>
<accession>A0A212RDR1</accession>
<dbReference type="InterPro" id="IPR010593">
    <property type="entry name" value="DUF1159"/>
</dbReference>
<organism evidence="1 2">
    <name type="scientific">Arboricoccus pini</name>
    <dbReference type="NCBI Taxonomy" id="1963835"/>
    <lineage>
        <taxon>Bacteria</taxon>
        <taxon>Pseudomonadati</taxon>
        <taxon>Pseudomonadota</taxon>
        <taxon>Alphaproteobacteria</taxon>
        <taxon>Geminicoccales</taxon>
        <taxon>Geminicoccaceae</taxon>
        <taxon>Arboricoccus</taxon>
    </lineage>
</organism>
<evidence type="ECO:0008006" key="3">
    <source>
        <dbReference type="Google" id="ProtNLM"/>
    </source>
</evidence>
<sequence>MAREKGSEAGGKEEAPARRRYATARVGSLLGGLLAPAARAHGFAESSILSEWGTIVGPTLAARCQPVAVRFERGRQRTAREAGGGILVLQASGAAALELQHAASQIVERVNRFFGFPAIRGLRFVAMAVPPKPIVLRRPPRRLDAAEESRLSEAVGVIGNAELQAALLSLGRKVALRRS</sequence>
<dbReference type="EMBL" id="FYEH01000007">
    <property type="protein sequence ID" value="SNB70434.1"/>
    <property type="molecule type" value="Genomic_DNA"/>
</dbReference>
<dbReference type="PIRSF" id="PIRSF032064">
    <property type="entry name" value="UCP032064"/>
    <property type="match status" value="1"/>
</dbReference>
<dbReference type="AlphaFoldDB" id="A0A212RDR1"/>
<gene>
    <name evidence="1" type="ORF">SAMN07250955_107198</name>
</gene>
<dbReference type="Proteomes" id="UP000197065">
    <property type="component" value="Unassembled WGS sequence"/>
</dbReference>